<evidence type="ECO:0000259" key="1">
    <source>
        <dbReference type="Pfam" id="PF01636"/>
    </source>
</evidence>
<dbReference type="InterPro" id="IPR051678">
    <property type="entry name" value="AGP_Transferase"/>
</dbReference>
<dbReference type="PANTHER" id="PTHR21310:SF37">
    <property type="entry name" value="AMINOGLYCOSIDE PHOSPHOTRANSFERASE DOMAIN-CONTAINING PROTEIN"/>
    <property type="match status" value="1"/>
</dbReference>
<dbReference type="Pfam" id="PF01636">
    <property type="entry name" value="APH"/>
    <property type="match status" value="1"/>
</dbReference>
<dbReference type="SUPFAM" id="SSF56112">
    <property type="entry name" value="Protein kinase-like (PK-like)"/>
    <property type="match status" value="1"/>
</dbReference>
<name>A0A178ZUI7_9EURO</name>
<dbReference type="AlphaFoldDB" id="A0A178ZUI7"/>
<evidence type="ECO:0000313" key="2">
    <source>
        <dbReference type="EMBL" id="OAP63434.1"/>
    </source>
</evidence>
<sequence>MNGGMVADRCYSYDDETFTKRDLVESERATDWQGLPVKTPWGSVRRQNDHAALAFVRDNTTIPVPKILEFKSISEGTHQLKMERVYGTPLSKIRAGKEQATKVVDEDITQFVLPQLHSLRSRNVGSLAGSIIPPPRLWEEAESHQWTPWKSWSKRNVFVHNDLGQQNILVDDNFKAVGIVDWEYSGFYPDDFEAPLWIQSPEEEGYFDIDAHKIPRLVKFLSQREHRRL</sequence>
<feature type="domain" description="Aminoglycoside phosphotransferase" evidence="1">
    <location>
        <begin position="112"/>
        <end position="188"/>
    </location>
</feature>
<gene>
    <name evidence="2" type="ORF">AYL99_02661</name>
</gene>
<dbReference type="InterPro" id="IPR002575">
    <property type="entry name" value="Aminoglycoside_PTrfase"/>
</dbReference>
<dbReference type="RefSeq" id="XP_018696801.1">
    <property type="nucleotide sequence ID" value="XM_018834177.1"/>
</dbReference>
<dbReference type="GeneID" id="30006831"/>
<dbReference type="CDD" id="cd05120">
    <property type="entry name" value="APH_ChoK_like"/>
    <property type="match status" value="1"/>
</dbReference>
<dbReference type="EMBL" id="LVYI01000002">
    <property type="protein sequence ID" value="OAP63434.1"/>
    <property type="molecule type" value="Genomic_DNA"/>
</dbReference>
<accession>A0A178ZUI7</accession>
<dbReference type="InterPro" id="IPR011009">
    <property type="entry name" value="Kinase-like_dom_sf"/>
</dbReference>
<organism evidence="2 3">
    <name type="scientific">Fonsecaea erecta</name>
    <dbReference type="NCBI Taxonomy" id="1367422"/>
    <lineage>
        <taxon>Eukaryota</taxon>
        <taxon>Fungi</taxon>
        <taxon>Dikarya</taxon>
        <taxon>Ascomycota</taxon>
        <taxon>Pezizomycotina</taxon>
        <taxon>Eurotiomycetes</taxon>
        <taxon>Chaetothyriomycetidae</taxon>
        <taxon>Chaetothyriales</taxon>
        <taxon>Herpotrichiellaceae</taxon>
        <taxon>Fonsecaea</taxon>
    </lineage>
</organism>
<dbReference type="PANTHER" id="PTHR21310">
    <property type="entry name" value="AMINOGLYCOSIDE PHOSPHOTRANSFERASE-RELATED-RELATED"/>
    <property type="match status" value="1"/>
</dbReference>
<dbReference type="Proteomes" id="UP000078343">
    <property type="component" value="Unassembled WGS sequence"/>
</dbReference>
<dbReference type="Gene3D" id="3.90.1200.10">
    <property type="match status" value="1"/>
</dbReference>
<proteinExistence type="predicted"/>
<reference evidence="2 3" key="1">
    <citation type="submission" date="2016-04" db="EMBL/GenBank/DDBJ databases">
        <title>Draft genome of Fonsecaea erecta CBS 125763.</title>
        <authorList>
            <person name="Weiss V.A."/>
            <person name="Vicente V.A."/>
            <person name="Raittz R.T."/>
            <person name="Moreno L.F."/>
            <person name="De Souza E.M."/>
            <person name="Pedrosa F.O."/>
            <person name="Steffens M.B."/>
            <person name="Faoro H."/>
            <person name="Tadra-Sfeir M.Z."/>
            <person name="Najafzadeh M.J."/>
            <person name="Felipe M.S."/>
            <person name="Teixeira M."/>
            <person name="Sun J."/>
            <person name="Xi L."/>
            <person name="Gomes R."/>
            <person name="De Azevedo C.M."/>
            <person name="Salgado C.G."/>
            <person name="Da Silva M.B."/>
            <person name="Nascimento M.F."/>
            <person name="Queiroz-Telles F."/>
            <person name="Attili D.S."/>
            <person name="Gorbushina A."/>
        </authorList>
    </citation>
    <scope>NUCLEOTIDE SEQUENCE [LARGE SCALE GENOMIC DNA]</scope>
    <source>
        <strain evidence="2 3">CBS 125763</strain>
    </source>
</reference>
<comment type="caution">
    <text evidence="2">The sequence shown here is derived from an EMBL/GenBank/DDBJ whole genome shotgun (WGS) entry which is preliminary data.</text>
</comment>
<protein>
    <recommendedName>
        <fullName evidence="1">Aminoglycoside phosphotransferase domain-containing protein</fullName>
    </recommendedName>
</protein>
<keyword evidence="3" id="KW-1185">Reference proteome</keyword>
<dbReference type="OrthoDB" id="2906425at2759"/>
<evidence type="ECO:0000313" key="3">
    <source>
        <dbReference type="Proteomes" id="UP000078343"/>
    </source>
</evidence>
<dbReference type="STRING" id="1367422.A0A178ZUI7"/>